<keyword evidence="2" id="KW-0805">Transcription regulation</keyword>
<evidence type="ECO:0000256" key="4">
    <source>
        <dbReference type="ARBA" id="ARBA00023163"/>
    </source>
</evidence>
<dbReference type="InterPro" id="IPR036388">
    <property type="entry name" value="WH-like_DNA-bd_sf"/>
</dbReference>
<accession>A0ABT0D6B3</accession>
<dbReference type="RefSeq" id="WP_247025666.1">
    <property type="nucleotide sequence ID" value="NZ_JALKCH010000001.1"/>
</dbReference>
<organism evidence="6 7">
    <name type="scientific">Ancylobacter crimeensis</name>
    <dbReference type="NCBI Taxonomy" id="2579147"/>
    <lineage>
        <taxon>Bacteria</taxon>
        <taxon>Pseudomonadati</taxon>
        <taxon>Pseudomonadota</taxon>
        <taxon>Alphaproteobacteria</taxon>
        <taxon>Hyphomicrobiales</taxon>
        <taxon>Xanthobacteraceae</taxon>
        <taxon>Ancylobacter</taxon>
    </lineage>
</organism>
<dbReference type="CDD" id="cd08422">
    <property type="entry name" value="PBP2_CrgA_like"/>
    <property type="match status" value="1"/>
</dbReference>
<name>A0ABT0D6B3_9HYPH</name>
<keyword evidence="3" id="KW-0238">DNA-binding</keyword>
<dbReference type="Gene3D" id="1.10.10.10">
    <property type="entry name" value="Winged helix-like DNA-binding domain superfamily/Winged helix DNA-binding domain"/>
    <property type="match status" value="1"/>
</dbReference>
<dbReference type="InterPro" id="IPR000847">
    <property type="entry name" value="LysR_HTH_N"/>
</dbReference>
<reference evidence="6 7" key="1">
    <citation type="submission" date="2022-04" db="EMBL/GenBank/DDBJ databases">
        <authorList>
            <person name="Grouzdev D.S."/>
            <person name="Pantiukh K.S."/>
            <person name="Krutkina M.S."/>
        </authorList>
    </citation>
    <scope>NUCLEOTIDE SEQUENCE [LARGE SCALE GENOMIC DNA]</scope>
    <source>
        <strain evidence="6 7">6x-1</strain>
    </source>
</reference>
<gene>
    <name evidence="6" type="ORF">MWN34_00465</name>
</gene>
<dbReference type="Pfam" id="PF03466">
    <property type="entry name" value="LysR_substrate"/>
    <property type="match status" value="1"/>
</dbReference>
<dbReference type="Proteomes" id="UP001203284">
    <property type="component" value="Unassembled WGS sequence"/>
</dbReference>
<proteinExistence type="inferred from homology"/>
<evidence type="ECO:0000313" key="7">
    <source>
        <dbReference type="Proteomes" id="UP001203284"/>
    </source>
</evidence>
<evidence type="ECO:0000256" key="2">
    <source>
        <dbReference type="ARBA" id="ARBA00023015"/>
    </source>
</evidence>
<dbReference type="PANTHER" id="PTHR30537">
    <property type="entry name" value="HTH-TYPE TRANSCRIPTIONAL REGULATOR"/>
    <property type="match status" value="1"/>
</dbReference>
<dbReference type="InterPro" id="IPR036390">
    <property type="entry name" value="WH_DNA-bd_sf"/>
</dbReference>
<dbReference type="SUPFAM" id="SSF46785">
    <property type="entry name" value="Winged helix' DNA-binding domain"/>
    <property type="match status" value="1"/>
</dbReference>
<keyword evidence="4" id="KW-0804">Transcription</keyword>
<dbReference type="PANTHER" id="PTHR30537:SF5">
    <property type="entry name" value="HTH-TYPE TRANSCRIPTIONAL ACTIVATOR TTDR-RELATED"/>
    <property type="match status" value="1"/>
</dbReference>
<dbReference type="InterPro" id="IPR005119">
    <property type="entry name" value="LysR_subst-bd"/>
</dbReference>
<comment type="similarity">
    <text evidence="1">Belongs to the LysR transcriptional regulatory family.</text>
</comment>
<keyword evidence="7" id="KW-1185">Reference proteome</keyword>
<dbReference type="EMBL" id="JALKCH010000001">
    <property type="protein sequence ID" value="MCK0195377.1"/>
    <property type="molecule type" value="Genomic_DNA"/>
</dbReference>
<dbReference type="PROSITE" id="PS50931">
    <property type="entry name" value="HTH_LYSR"/>
    <property type="match status" value="1"/>
</dbReference>
<dbReference type="Gene3D" id="3.40.190.290">
    <property type="match status" value="1"/>
</dbReference>
<evidence type="ECO:0000256" key="3">
    <source>
        <dbReference type="ARBA" id="ARBA00023125"/>
    </source>
</evidence>
<protein>
    <submittedName>
        <fullName evidence="6">LysR family transcriptional regulator</fullName>
    </submittedName>
</protein>
<feature type="domain" description="HTH lysR-type" evidence="5">
    <location>
        <begin position="1"/>
        <end position="59"/>
    </location>
</feature>
<evidence type="ECO:0000259" key="5">
    <source>
        <dbReference type="PROSITE" id="PS50931"/>
    </source>
</evidence>
<dbReference type="InterPro" id="IPR058163">
    <property type="entry name" value="LysR-type_TF_proteobact-type"/>
</dbReference>
<dbReference type="SUPFAM" id="SSF53850">
    <property type="entry name" value="Periplasmic binding protein-like II"/>
    <property type="match status" value="1"/>
</dbReference>
<comment type="caution">
    <text evidence="6">The sequence shown here is derived from an EMBL/GenBank/DDBJ whole genome shotgun (WGS) entry which is preliminary data.</text>
</comment>
<sequence>MSYLESLRVFVRVVARGSISAGGRDLRLTPAAASNRIKDLEARYGVRLLNRTTRKLAPTEIGAVLYENARKVIAALDETEATIASYAGTPQGVLRVVAPLGLGRRLIAPLVLRFCDEHPEIQIRLRLSDRVVNIVEEGVDVAFFLGQLEDSALSWRKIADCGRVLVASPAYIAQHGTPASPDDLADHNCLLLRFPRSPEYFWMLQTPDGPRKMTVSGRFDVDDGDVLTRWALDGAGIANRPRYEVREHLEAGRLVEVLPENAPIGAQFGCLTPHREFQDPKVRLFIDFAVKSLKGVF</sequence>
<evidence type="ECO:0000313" key="6">
    <source>
        <dbReference type="EMBL" id="MCK0195377.1"/>
    </source>
</evidence>
<dbReference type="Pfam" id="PF00126">
    <property type="entry name" value="HTH_1"/>
    <property type="match status" value="1"/>
</dbReference>
<evidence type="ECO:0000256" key="1">
    <source>
        <dbReference type="ARBA" id="ARBA00009437"/>
    </source>
</evidence>